<keyword evidence="3 10" id="KW-0479">Metal-binding</keyword>
<feature type="binding site" evidence="10">
    <location>
        <begin position="171"/>
        <end position="179"/>
    </location>
    <ligand>
        <name>GTP</name>
        <dbReference type="ChEBI" id="CHEBI:37565"/>
    </ligand>
</feature>
<dbReference type="GO" id="GO:0003924">
    <property type="term" value="F:GTPase activity"/>
    <property type="evidence" value="ECO:0007669"/>
    <property type="project" value="UniProtKB-UniRule"/>
</dbReference>
<dbReference type="GO" id="GO:0019843">
    <property type="term" value="F:rRNA binding"/>
    <property type="evidence" value="ECO:0007669"/>
    <property type="project" value="UniProtKB-KW"/>
</dbReference>
<dbReference type="Gene3D" id="2.40.50.140">
    <property type="entry name" value="Nucleic acid-binding proteins"/>
    <property type="match status" value="1"/>
</dbReference>
<keyword evidence="14" id="KW-1185">Reference proteome</keyword>
<dbReference type="InterPro" id="IPR031944">
    <property type="entry name" value="RsgA_N"/>
</dbReference>
<feature type="binding site" evidence="10">
    <location>
        <position position="265"/>
    </location>
    <ligand>
        <name>Zn(2+)</name>
        <dbReference type="ChEBI" id="CHEBI:29105"/>
    </ligand>
</feature>
<dbReference type="OrthoDB" id="9809485at2"/>
<dbReference type="PANTHER" id="PTHR32120:SF11">
    <property type="entry name" value="SMALL RIBOSOMAL SUBUNIT BIOGENESIS GTPASE RSGA 1, MITOCHONDRIAL-RELATED"/>
    <property type="match status" value="1"/>
</dbReference>
<dbReference type="CDD" id="cd01854">
    <property type="entry name" value="YjeQ_EngC"/>
    <property type="match status" value="1"/>
</dbReference>
<feature type="domain" description="EngC GTPase" evidence="11">
    <location>
        <begin position="73"/>
        <end position="226"/>
    </location>
</feature>
<proteinExistence type="inferred from homology"/>
<dbReference type="SUPFAM" id="SSF50249">
    <property type="entry name" value="Nucleic acid-binding proteins"/>
    <property type="match status" value="1"/>
</dbReference>
<comment type="function">
    <text evidence="10">One of several proteins that assist in the late maturation steps of the functional core of the 30S ribosomal subunit. Helps release RbfA from mature subunits. May play a role in the assembly of ribosomal proteins into the subunit. Circularly permuted GTPase that catalyzes slow GTP hydrolysis, GTPase activity is stimulated by the 30S ribosomal subunit.</text>
</comment>
<keyword evidence="7 10" id="KW-0862">Zinc</keyword>
<evidence type="ECO:0000313" key="13">
    <source>
        <dbReference type="EMBL" id="SFJ96595.1"/>
    </source>
</evidence>
<keyword evidence="4 10" id="KW-0699">rRNA-binding</keyword>
<dbReference type="SUPFAM" id="SSF52540">
    <property type="entry name" value="P-loop containing nucleoside triphosphate hydrolases"/>
    <property type="match status" value="1"/>
</dbReference>
<dbReference type="GO" id="GO:0042274">
    <property type="term" value="P:ribosomal small subunit biogenesis"/>
    <property type="evidence" value="ECO:0007669"/>
    <property type="project" value="UniProtKB-UniRule"/>
</dbReference>
<dbReference type="InterPro" id="IPR012340">
    <property type="entry name" value="NA-bd_OB-fold"/>
</dbReference>
<sequence>MQKGQITKALSGFYYVTDDSNMIYQTRARGVFRKQKITPLVGDYVEFESGSKEEGVIQNLLERKNELVRPQVANVDIGIIIMSAADPKFSNQLLDRFLVMLESKHIKPVIFITKMDLLSTDESMEIKKYQKDYNAIGYQMILIEKTDKDKKEQLETLFSEQFKNNLIVFMGQSGAGKSTLLNVLKPELELKTGETSQSLGRGKHTTRHVELVPLLDSLIADTPGFSLLAFDEIEQESLSEYFLEMWSLRSDCRFSGCLHLNEPGCAVKKAVLEGEIPEYRYNNYQLFLEEIKKRKPRYRKKGES</sequence>
<evidence type="ECO:0000259" key="12">
    <source>
        <dbReference type="PROSITE" id="PS51721"/>
    </source>
</evidence>
<dbReference type="EMBL" id="FOSJ01000004">
    <property type="protein sequence ID" value="SFJ96595.1"/>
    <property type="molecule type" value="Genomic_DNA"/>
</dbReference>
<comment type="subcellular location">
    <subcellularLocation>
        <location evidence="10">Cytoplasm</location>
    </subcellularLocation>
</comment>
<evidence type="ECO:0000256" key="1">
    <source>
        <dbReference type="ARBA" id="ARBA00022490"/>
    </source>
</evidence>
<evidence type="ECO:0000256" key="6">
    <source>
        <dbReference type="ARBA" id="ARBA00022801"/>
    </source>
</evidence>
<keyword evidence="9 10" id="KW-0342">GTP-binding</keyword>
<reference evidence="14" key="1">
    <citation type="submission" date="2016-10" db="EMBL/GenBank/DDBJ databases">
        <authorList>
            <person name="Varghese N."/>
            <person name="Submissions S."/>
        </authorList>
    </citation>
    <scope>NUCLEOTIDE SEQUENCE [LARGE SCALE GENOMIC DNA]</scope>
    <source>
        <strain evidence="14">DSM 16108</strain>
    </source>
</reference>
<evidence type="ECO:0000256" key="5">
    <source>
        <dbReference type="ARBA" id="ARBA00022741"/>
    </source>
</evidence>
<keyword evidence="1 10" id="KW-0963">Cytoplasm</keyword>
<dbReference type="GO" id="GO:0046872">
    <property type="term" value="F:metal ion binding"/>
    <property type="evidence" value="ECO:0007669"/>
    <property type="project" value="UniProtKB-KW"/>
</dbReference>
<dbReference type="RefSeq" id="WP_091895753.1">
    <property type="nucleotide sequence ID" value="NZ_FOSJ01000004.1"/>
</dbReference>
<dbReference type="PANTHER" id="PTHR32120">
    <property type="entry name" value="SMALL RIBOSOMAL SUBUNIT BIOGENESIS GTPASE RSGA"/>
    <property type="match status" value="1"/>
</dbReference>
<comment type="subunit">
    <text evidence="10">Monomer. Associates with 30S ribosomal subunit, binds 16S rRNA.</text>
</comment>
<evidence type="ECO:0000256" key="7">
    <source>
        <dbReference type="ARBA" id="ARBA00022833"/>
    </source>
</evidence>
<evidence type="ECO:0000256" key="10">
    <source>
        <dbReference type="HAMAP-Rule" id="MF_01820"/>
    </source>
</evidence>
<keyword evidence="6 10" id="KW-0378">Hydrolase</keyword>
<name>A0A1I3VMX5_9LACT</name>
<dbReference type="PROSITE" id="PS50936">
    <property type="entry name" value="ENGC_GTPASE"/>
    <property type="match status" value="1"/>
</dbReference>
<keyword evidence="8 10" id="KW-0694">RNA-binding</keyword>
<dbReference type="Gene3D" id="3.40.50.300">
    <property type="entry name" value="P-loop containing nucleotide triphosphate hydrolases"/>
    <property type="match status" value="1"/>
</dbReference>
<evidence type="ECO:0000256" key="4">
    <source>
        <dbReference type="ARBA" id="ARBA00022730"/>
    </source>
</evidence>
<protein>
    <recommendedName>
        <fullName evidence="10">Small ribosomal subunit biogenesis GTPase RsgA</fullName>
        <ecNumber evidence="10">3.6.1.-</ecNumber>
    </recommendedName>
</protein>
<feature type="binding site" evidence="10">
    <location>
        <position position="259"/>
    </location>
    <ligand>
        <name>Zn(2+)</name>
        <dbReference type="ChEBI" id="CHEBI:29105"/>
    </ligand>
</feature>
<evidence type="ECO:0000259" key="11">
    <source>
        <dbReference type="PROSITE" id="PS50936"/>
    </source>
</evidence>
<dbReference type="EC" id="3.6.1.-" evidence="10"/>
<dbReference type="InterPro" id="IPR027417">
    <property type="entry name" value="P-loop_NTPase"/>
</dbReference>
<dbReference type="Pfam" id="PF03193">
    <property type="entry name" value="RsgA_GTPase"/>
    <property type="match status" value="1"/>
</dbReference>
<dbReference type="Pfam" id="PF16745">
    <property type="entry name" value="RsgA_N"/>
    <property type="match status" value="1"/>
</dbReference>
<dbReference type="HAMAP" id="MF_01820">
    <property type="entry name" value="GTPase_RsgA"/>
    <property type="match status" value="1"/>
</dbReference>
<dbReference type="NCBIfam" id="TIGR00157">
    <property type="entry name" value="ribosome small subunit-dependent GTPase A"/>
    <property type="match status" value="1"/>
</dbReference>
<keyword evidence="5 10" id="KW-0547">Nucleotide-binding</keyword>
<dbReference type="AlphaFoldDB" id="A0A1I3VMX5"/>
<dbReference type="InterPro" id="IPR030378">
    <property type="entry name" value="G_CP_dom"/>
</dbReference>
<organism evidence="13 14">
    <name type="scientific">Marinilactibacillus piezotolerans</name>
    <dbReference type="NCBI Taxonomy" id="258723"/>
    <lineage>
        <taxon>Bacteria</taxon>
        <taxon>Bacillati</taxon>
        <taxon>Bacillota</taxon>
        <taxon>Bacilli</taxon>
        <taxon>Lactobacillales</taxon>
        <taxon>Carnobacteriaceae</taxon>
        <taxon>Marinilactibacillus</taxon>
    </lineage>
</organism>
<dbReference type="InterPro" id="IPR010914">
    <property type="entry name" value="RsgA_GTPase_dom"/>
</dbReference>
<comment type="similarity">
    <text evidence="10">Belongs to the TRAFAC class YlqF/YawG GTPase family. RsgA subfamily.</text>
</comment>
<dbReference type="GO" id="GO:0005525">
    <property type="term" value="F:GTP binding"/>
    <property type="evidence" value="ECO:0007669"/>
    <property type="project" value="UniProtKB-UniRule"/>
</dbReference>
<dbReference type="InterPro" id="IPR004881">
    <property type="entry name" value="Ribosome_biogen_GTPase_RsgA"/>
</dbReference>
<gene>
    <name evidence="10" type="primary">rsgA</name>
    <name evidence="13" type="ORF">SAMN04488569_100430</name>
</gene>
<dbReference type="CDD" id="cd04466">
    <property type="entry name" value="S1_YloQ_GTPase"/>
    <property type="match status" value="1"/>
</dbReference>
<dbReference type="Proteomes" id="UP000199589">
    <property type="component" value="Unassembled WGS sequence"/>
</dbReference>
<feature type="binding site" evidence="10">
    <location>
        <position position="252"/>
    </location>
    <ligand>
        <name>Zn(2+)</name>
        <dbReference type="ChEBI" id="CHEBI:29105"/>
    </ligand>
</feature>
<evidence type="ECO:0000256" key="8">
    <source>
        <dbReference type="ARBA" id="ARBA00022884"/>
    </source>
</evidence>
<evidence type="ECO:0000256" key="9">
    <source>
        <dbReference type="ARBA" id="ARBA00023134"/>
    </source>
</evidence>
<feature type="binding site" evidence="10">
    <location>
        <position position="257"/>
    </location>
    <ligand>
        <name>Zn(2+)</name>
        <dbReference type="ChEBI" id="CHEBI:29105"/>
    </ligand>
</feature>
<comment type="cofactor">
    <cofactor evidence="10">
        <name>Zn(2+)</name>
        <dbReference type="ChEBI" id="CHEBI:29105"/>
    </cofactor>
    <text evidence="10">Binds 1 zinc ion per subunit.</text>
</comment>
<accession>A0A1I3VMX5</accession>
<dbReference type="Gene3D" id="1.10.40.50">
    <property type="entry name" value="Probable gtpase engc, domain 3"/>
    <property type="match status" value="1"/>
</dbReference>
<keyword evidence="2 10" id="KW-0690">Ribosome biogenesis</keyword>
<feature type="domain" description="CP-type G" evidence="12">
    <location>
        <begin position="64"/>
        <end position="228"/>
    </location>
</feature>
<evidence type="ECO:0000313" key="14">
    <source>
        <dbReference type="Proteomes" id="UP000199589"/>
    </source>
</evidence>
<dbReference type="PROSITE" id="PS51721">
    <property type="entry name" value="G_CP"/>
    <property type="match status" value="1"/>
</dbReference>
<evidence type="ECO:0000256" key="2">
    <source>
        <dbReference type="ARBA" id="ARBA00022517"/>
    </source>
</evidence>
<dbReference type="GO" id="GO:0005737">
    <property type="term" value="C:cytoplasm"/>
    <property type="evidence" value="ECO:0007669"/>
    <property type="project" value="UniProtKB-SubCell"/>
</dbReference>
<evidence type="ECO:0000256" key="3">
    <source>
        <dbReference type="ARBA" id="ARBA00022723"/>
    </source>
</evidence>
<feature type="binding site" evidence="10">
    <location>
        <begin position="113"/>
        <end position="116"/>
    </location>
    <ligand>
        <name>GTP</name>
        <dbReference type="ChEBI" id="CHEBI:37565"/>
    </ligand>
</feature>